<dbReference type="GO" id="GO:0005506">
    <property type="term" value="F:iron ion binding"/>
    <property type="evidence" value="ECO:0007669"/>
    <property type="project" value="InterPro"/>
</dbReference>
<dbReference type="InterPro" id="IPR036396">
    <property type="entry name" value="Cyt_P450_sf"/>
</dbReference>
<keyword evidence="7" id="KW-0175">Coiled coil</keyword>
<proteinExistence type="inferred from homology"/>
<dbReference type="Proteomes" id="UP001327560">
    <property type="component" value="Chromosome 5"/>
</dbReference>
<dbReference type="PROSITE" id="PS00086">
    <property type="entry name" value="CYTOCHROME_P450"/>
    <property type="match status" value="1"/>
</dbReference>
<organism evidence="8 9">
    <name type="scientific">Canna indica</name>
    <name type="common">Indian-shot</name>
    <dbReference type="NCBI Taxonomy" id="4628"/>
    <lineage>
        <taxon>Eukaryota</taxon>
        <taxon>Viridiplantae</taxon>
        <taxon>Streptophyta</taxon>
        <taxon>Embryophyta</taxon>
        <taxon>Tracheophyta</taxon>
        <taxon>Spermatophyta</taxon>
        <taxon>Magnoliopsida</taxon>
        <taxon>Liliopsida</taxon>
        <taxon>Zingiberales</taxon>
        <taxon>Cannaceae</taxon>
        <taxon>Canna</taxon>
    </lineage>
</organism>
<dbReference type="PRINTS" id="PR00463">
    <property type="entry name" value="EP450I"/>
</dbReference>
<evidence type="ECO:0000256" key="2">
    <source>
        <dbReference type="ARBA" id="ARBA00022723"/>
    </source>
</evidence>
<dbReference type="GO" id="GO:0006629">
    <property type="term" value="P:lipid metabolic process"/>
    <property type="evidence" value="ECO:0007669"/>
    <property type="project" value="UniProtKB-ARBA"/>
</dbReference>
<dbReference type="InterPro" id="IPR017972">
    <property type="entry name" value="Cyt_P450_CS"/>
</dbReference>
<dbReference type="EMBL" id="CP136894">
    <property type="protein sequence ID" value="WOL07094.1"/>
    <property type="molecule type" value="Genomic_DNA"/>
</dbReference>
<dbReference type="Gene3D" id="1.10.630.10">
    <property type="entry name" value="Cytochrome P450"/>
    <property type="match status" value="1"/>
</dbReference>
<dbReference type="GO" id="GO:0004497">
    <property type="term" value="F:monooxygenase activity"/>
    <property type="evidence" value="ECO:0007669"/>
    <property type="project" value="UniProtKB-KW"/>
</dbReference>
<sequence>MSSSSCLTASISLLQAYHPEILFSFVLCFIFCYYYDKGLLRPDVPVNWPLAGMLPGLLRHLSCLYDWTARLLGRAGCTNWFYGPWFLDMNYLITCDPANVQHVFSFNFFNYPKGDEFSEIFDILGDGIFRSDGELWKKQRMRAHVLVTDRRFRAFVARSSRDKVERGLVPLLDEIARRGTVVDLEDVFMRLTFDLTSYLVFGLDPCCLSIGFPTIPFATAMDDATSALFHRHAMPPACWKLLRWLRIGKEKKLAVAREEIDRFIAKSIAEKYANLNDGGEKIDLLSSYINAAEDVERRGSAEFNKFLRDTAVTFMLAGRDTTGAALSWFFWMLYKNPMVELKILEELKATIREKERSSSYDLIIFDVEEVSRLVYLHAALCETLRLFPPVPMEFKTALQTDVLPSGHRVEQGSKILVTLYSMGRMEEIWGKDCMEFRPERWITEKGRVRHEPSYKFLSFNSGPRTCLGKEVAFTQMKAVVAAMLYNFQVEVLEGHVVAPKLSIILHMKNGLKYFLYEFSIFGYLPNVREEKIQDIVNLRYGKYFVLLTQKVIYGTVSSNAAQNILGKFQALLAQTSKSTTPIDKDEIYRQVIEFERHEHTRGYGLGPTPPSVFGATPGCIEHTFQLQAANVRNEKLILKIDELEKKMKEDKKRQMNEQLMEAMEEERTKCKRNLERSWMRILRRR</sequence>
<evidence type="ECO:0000256" key="1">
    <source>
        <dbReference type="ARBA" id="ARBA00010617"/>
    </source>
</evidence>
<keyword evidence="9" id="KW-1185">Reference proteome</keyword>
<evidence type="ECO:0000313" key="9">
    <source>
        <dbReference type="Proteomes" id="UP001327560"/>
    </source>
</evidence>
<evidence type="ECO:0000256" key="7">
    <source>
        <dbReference type="SAM" id="Coils"/>
    </source>
</evidence>
<evidence type="ECO:0000313" key="8">
    <source>
        <dbReference type="EMBL" id="WOL07094.1"/>
    </source>
</evidence>
<dbReference type="PRINTS" id="PR00385">
    <property type="entry name" value="P450"/>
</dbReference>
<comment type="cofactor">
    <cofactor evidence="5">
        <name>heme</name>
        <dbReference type="ChEBI" id="CHEBI:30413"/>
    </cofactor>
</comment>
<evidence type="ECO:0000256" key="5">
    <source>
        <dbReference type="PIRSR" id="PIRSR602401-1"/>
    </source>
</evidence>
<accession>A0AAQ3QDN4</accession>
<dbReference type="CDD" id="cd11064">
    <property type="entry name" value="CYP86A"/>
    <property type="match status" value="1"/>
</dbReference>
<evidence type="ECO:0000256" key="4">
    <source>
        <dbReference type="ARBA" id="ARBA00023004"/>
    </source>
</evidence>
<dbReference type="GO" id="GO:0020037">
    <property type="term" value="F:heme binding"/>
    <property type="evidence" value="ECO:0007669"/>
    <property type="project" value="InterPro"/>
</dbReference>
<evidence type="ECO:0000256" key="3">
    <source>
        <dbReference type="ARBA" id="ARBA00023002"/>
    </source>
</evidence>
<name>A0AAQ3QDN4_9LILI</name>
<keyword evidence="6" id="KW-0503">Monooxygenase</keyword>
<dbReference type="InterPro" id="IPR002401">
    <property type="entry name" value="Cyt_P450_E_grp-I"/>
</dbReference>
<dbReference type="SUPFAM" id="SSF48264">
    <property type="entry name" value="Cytochrome P450"/>
    <property type="match status" value="1"/>
</dbReference>
<keyword evidence="3 6" id="KW-0560">Oxidoreductase</keyword>
<comment type="similarity">
    <text evidence="1 6">Belongs to the cytochrome P450 family.</text>
</comment>
<protein>
    <recommendedName>
        <fullName evidence="10">Cytochrome P450</fullName>
    </recommendedName>
</protein>
<feature type="binding site" description="axial binding residue" evidence="5">
    <location>
        <position position="466"/>
    </location>
    <ligand>
        <name>heme</name>
        <dbReference type="ChEBI" id="CHEBI:30413"/>
    </ligand>
    <ligandPart>
        <name>Fe</name>
        <dbReference type="ChEBI" id="CHEBI:18248"/>
    </ligandPart>
</feature>
<keyword evidence="4 5" id="KW-0408">Iron</keyword>
<dbReference type="PANTHER" id="PTHR24296">
    <property type="entry name" value="CYTOCHROME P450"/>
    <property type="match status" value="1"/>
</dbReference>
<feature type="coiled-coil region" evidence="7">
    <location>
        <begin position="626"/>
        <end position="676"/>
    </location>
</feature>
<dbReference type="AlphaFoldDB" id="A0AAQ3QDN4"/>
<gene>
    <name evidence="8" type="ORF">Cni_G15830</name>
</gene>
<dbReference type="GO" id="GO:0016705">
    <property type="term" value="F:oxidoreductase activity, acting on paired donors, with incorporation or reduction of molecular oxygen"/>
    <property type="evidence" value="ECO:0007669"/>
    <property type="project" value="InterPro"/>
</dbReference>
<evidence type="ECO:0000256" key="6">
    <source>
        <dbReference type="RuleBase" id="RU000461"/>
    </source>
</evidence>
<reference evidence="8 9" key="1">
    <citation type="submission" date="2023-10" db="EMBL/GenBank/DDBJ databases">
        <title>Chromosome-scale genome assembly provides insights into flower coloration mechanisms of Canna indica.</title>
        <authorList>
            <person name="Li C."/>
        </authorList>
    </citation>
    <scope>NUCLEOTIDE SEQUENCE [LARGE SCALE GENOMIC DNA]</scope>
    <source>
        <tissue evidence="8">Flower</tissue>
    </source>
</reference>
<keyword evidence="2 5" id="KW-0479">Metal-binding</keyword>
<dbReference type="Pfam" id="PF00067">
    <property type="entry name" value="p450"/>
    <property type="match status" value="1"/>
</dbReference>
<keyword evidence="5 6" id="KW-0349">Heme</keyword>
<dbReference type="InterPro" id="IPR001128">
    <property type="entry name" value="Cyt_P450"/>
</dbReference>
<evidence type="ECO:0008006" key="10">
    <source>
        <dbReference type="Google" id="ProtNLM"/>
    </source>
</evidence>